<organism evidence="1">
    <name type="scientific">marine metagenome</name>
    <dbReference type="NCBI Taxonomy" id="408172"/>
    <lineage>
        <taxon>unclassified sequences</taxon>
        <taxon>metagenomes</taxon>
        <taxon>ecological metagenomes</taxon>
    </lineage>
</organism>
<proteinExistence type="predicted"/>
<reference evidence="1" key="1">
    <citation type="submission" date="2018-05" db="EMBL/GenBank/DDBJ databases">
        <authorList>
            <person name="Lanie J.A."/>
            <person name="Ng W.-L."/>
            <person name="Kazmierczak K.M."/>
            <person name="Andrzejewski T.M."/>
            <person name="Davidsen T.M."/>
            <person name="Wayne K.J."/>
            <person name="Tettelin H."/>
            <person name="Glass J.I."/>
            <person name="Rusch D."/>
            <person name="Podicherti R."/>
            <person name="Tsui H.-C.T."/>
            <person name="Winkler M.E."/>
        </authorList>
    </citation>
    <scope>NUCLEOTIDE SEQUENCE</scope>
</reference>
<sequence>MRIILFFVVVLIASCTQSVPINYSEKYIDNPPSSSKWILTNPKKMRDHWRISELRFYDDKECEIPLKVASGEYIFSSIYHGLTEDPEITLADDSCPDLHNLDWGNHWASEANPDQLLPFSTYIGYDFGEEKTLRCIRICQAPSFRQKVTKPVIKIWDSDKSDWVEVGFVQLK</sequence>
<gene>
    <name evidence="1" type="ORF">METZ01_LOCUS155656</name>
</gene>
<protein>
    <submittedName>
        <fullName evidence="1">Uncharacterized protein</fullName>
    </submittedName>
</protein>
<name>A0A382ANU3_9ZZZZ</name>
<dbReference type="EMBL" id="UINC01026051">
    <property type="protein sequence ID" value="SVB02802.1"/>
    <property type="molecule type" value="Genomic_DNA"/>
</dbReference>
<evidence type="ECO:0000313" key="1">
    <source>
        <dbReference type="EMBL" id="SVB02802.1"/>
    </source>
</evidence>
<dbReference type="AlphaFoldDB" id="A0A382ANU3"/>
<accession>A0A382ANU3</accession>
<dbReference type="PROSITE" id="PS51257">
    <property type="entry name" value="PROKAR_LIPOPROTEIN"/>
    <property type="match status" value="1"/>
</dbReference>